<evidence type="ECO:0000313" key="1">
    <source>
        <dbReference type="EMBL" id="ERI09146.1"/>
    </source>
</evidence>
<reference evidence="1 2" key="1">
    <citation type="submission" date="2013-08" db="EMBL/GenBank/DDBJ databases">
        <authorList>
            <person name="Weinstock G."/>
            <person name="Sodergren E."/>
            <person name="Wylie T."/>
            <person name="Fulton L."/>
            <person name="Fulton R."/>
            <person name="Fronick C."/>
            <person name="O'Laughlin M."/>
            <person name="Godfrey J."/>
            <person name="Miner T."/>
            <person name="Herter B."/>
            <person name="Appelbaum E."/>
            <person name="Cordes M."/>
            <person name="Lek S."/>
            <person name="Wollam A."/>
            <person name="Pepin K.H."/>
            <person name="Palsikar V.B."/>
            <person name="Mitreva M."/>
            <person name="Wilson R.K."/>
        </authorList>
    </citation>
    <scope>NUCLEOTIDE SEQUENCE [LARGE SCALE GENOMIC DNA]</scope>
    <source>
        <strain evidence="1 2">ATCC 12856</strain>
    </source>
</reference>
<dbReference type="InterPro" id="IPR006524">
    <property type="entry name" value="ArpU-like"/>
</dbReference>
<dbReference type="EMBL" id="AWSJ01000163">
    <property type="protein sequence ID" value="ERI09146.1"/>
    <property type="molecule type" value="Genomic_DNA"/>
</dbReference>
<organism evidence="1 2">
    <name type="scientific">Aneurinibacillus aneurinilyticus ATCC 12856</name>
    <dbReference type="NCBI Taxonomy" id="649747"/>
    <lineage>
        <taxon>Bacteria</taxon>
        <taxon>Bacillati</taxon>
        <taxon>Bacillota</taxon>
        <taxon>Bacilli</taxon>
        <taxon>Bacillales</taxon>
        <taxon>Paenibacillaceae</taxon>
        <taxon>Aneurinibacillus group</taxon>
        <taxon>Aneurinibacillus</taxon>
    </lineage>
</organism>
<dbReference type="NCBIfam" id="TIGR01637">
    <property type="entry name" value="phage_arpU"/>
    <property type="match status" value="1"/>
</dbReference>
<dbReference type="Proteomes" id="UP000016511">
    <property type="component" value="Unassembled WGS sequence"/>
</dbReference>
<keyword evidence="2" id="KW-1185">Reference proteome</keyword>
<dbReference type="eggNOG" id="ENOG50339IB">
    <property type="taxonomic scope" value="Bacteria"/>
</dbReference>
<comment type="caution">
    <text evidence="1">The sequence shown here is derived from an EMBL/GenBank/DDBJ whole genome shotgun (WGS) entry which is preliminary data.</text>
</comment>
<sequence length="110" mass="12934">MGAKQLSFLEEVNEKDVQDIVIEELKNYRALKVQMENKREREMAGIVDLFPSLRQADKENELKVRQIDRALENSLDVTERIIVEQKYIDSKELTDMYIYTELGLKKGEIL</sequence>
<dbReference type="HOGENOM" id="CLU_131934_0_1_9"/>
<protein>
    <submittedName>
        <fullName evidence="1">Phage transcriptional regulator, ArpU family</fullName>
    </submittedName>
</protein>
<evidence type="ECO:0000313" key="2">
    <source>
        <dbReference type="Proteomes" id="UP000016511"/>
    </source>
</evidence>
<dbReference type="AlphaFoldDB" id="U1YED0"/>
<name>U1YED0_ANEAE</name>
<proteinExistence type="predicted"/>
<gene>
    <name evidence="1" type="ORF">HMPREF0083_02796</name>
</gene>
<dbReference type="PATRIC" id="fig|649747.3.peg.2534"/>
<accession>U1YED0</accession>